<dbReference type="EMBL" id="JAAIIH010000001">
    <property type="protein sequence ID" value="NMM99657.1"/>
    <property type="molecule type" value="Genomic_DNA"/>
</dbReference>
<reference evidence="1 2" key="1">
    <citation type="submission" date="2020-02" db="EMBL/GenBank/DDBJ databases">
        <title>Characterization of phylogenetic diversity of novel bifidobacterial species isolated in Czech ZOOs.</title>
        <authorList>
            <person name="Lugli G.A."/>
            <person name="Vera N.B."/>
            <person name="Ventura M."/>
        </authorList>
    </citation>
    <scope>NUCLEOTIDE SEQUENCE [LARGE SCALE GENOMIC DNA]</scope>
    <source>
        <strain evidence="1 2">DSM 109958</strain>
    </source>
</reference>
<protein>
    <submittedName>
        <fullName evidence="1">Uncharacterized protein</fullName>
    </submittedName>
</protein>
<name>A0A7Y0F0B2_9BIFI</name>
<evidence type="ECO:0000313" key="2">
    <source>
        <dbReference type="Proteomes" id="UP000588277"/>
    </source>
</evidence>
<dbReference type="RefSeq" id="WP_169274822.1">
    <property type="nucleotide sequence ID" value="NZ_JAAIIH010000001.1"/>
</dbReference>
<organism evidence="1 2">
    <name type="scientific">Bifidobacterium moraviense</name>
    <dbReference type="NCBI Taxonomy" id="2675323"/>
    <lineage>
        <taxon>Bacteria</taxon>
        <taxon>Bacillati</taxon>
        <taxon>Actinomycetota</taxon>
        <taxon>Actinomycetes</taxon>
        <taxon>Bifidobacteriales</taxon>
        <taxon>Bifidobacteriaceae</taxon>
        <taxon>Bifidobacterium</taxon>
    </lineage>
</organism>
<keyword evidence="2" id="KW-1185">Reference proteome</keyword>
<dbReference type="AlphaFoldDB" id="A0A7Y0F0B2"/>
<proteinExistence type="predicted"/>
<accession>A0A7Y0F0B2</accession>
<evidence type="ECO:0000313" key="1">
    <source>
        <dbReference type="EMBL" id="NMM99657.1"/>
    </source>
</evidence>
<gene>
    <name evidence="1" type="ORF">G1C96_0235</name>
</gene>
<dbReference type="Proteomes" id="UP000588277">
    <property type="component" value="Unassembled WGS sequence"/>
</dbReference>
<comment type="caution">
    <text evidence="1">The sequence shown here is derived from an EMBL/GenBank/DDBJ whole genome shotgun (WGS) entry which is preliminary data.</text>
</comment>
<sequence>MLMDTSCEGIENGIEWRVTANDAFFCWTGRVRLPEGHPWRASDGWDIPARVHGGVTYGPDEDGWIGFDTLHAMDSVMDLVSRNPDGELDGIREMTGIPYAHARSWTFDEVVAETLRLARQTARAAKLQLQAA</sequence>